<evidence type="ECO:0000313" key="3">
    <source>
        <dbReference type="EMBL" id="KAL2038531.1"/>
    </source>
</evidence>
<dbReference type="PANTHER" id="PTHR28080:SF1">
    <property type="entry name" value="PEROXISOMAL BIOGENESIS FACTOR 3"/>
    <property type="match status" value="1"/>
</dbReference>
<evidence type="ECO:0000256" key="1">
    <source>
        <dbReference type="SAM" id="MobiDB-lite"/>
    </source>
</evidence>
<feature type="compositionally biased region" description="Polar residues" evidence="1">
    <location>
        <begin position="105"/>
        <end position="119"/>
    </location>
</feature>
<proteinExistence type="predicted"/>
<dbReference type="Pfam" id="PF04882">
    <property type="entry name" value="Peroxin-3"/>
    <property type="match status" value="1"/>
</dbReference>
<organism evidence="3 4">
    <name type="scientific">Stereocaulon virgatum</name>
    <dbReference type="NCBI Taxonomy" id="373712"/>
    <lineage>
        <taxon>Eukaryota</taxon>
        <taxon>Fungi</taxon>
        <taxon>Dikarya</taxon>
        <taxon>Ascomycota</taxon>
        <taxon>Pezizomycotina</taxon>
        <taxon>Lecanoromycetes</taxon>
        <taxon>OSLEUM clade</taxon>
        <taxon>Lecanoromycetidae</taxon>
        <taxon>Lecanorales</taxon>
        <taxon>Lecanorineae</taxon>
        <taxon>Stereocaulaceae</taxon>
        <taxon>Stereocaulon</taxon>
    </lineage>
</organism>
<protein>
    <recommendedName>
        <fullName evidence="5">Peroxin-3</fullName>
    </recommendedName>
</protein>
<feature type="compositionally biased region" description="Polar residues" evidence="1">
    <location>
        <begin position="141"/>
        <end position="150"/>
    </location>
</feature>
<evidence type="ECO:0000256" key="2">
    <source>
        <dbReference type="SAM" id="Phobius"/>
    </source>
</evidence>
<name>A0ABR3ZZT1_9LECA</name>
<accession>A0ABR3ZZT1</accession>
<evidence type="ECO:0008006" key="5">
    <source>
        <dbReference type="Google" id="ProtNLM"/>
    </source>
</evidence>
<dbReference type="InterPro" id="IPR006966">
    <property type="entry name" value="Peroxin-3"/>
</dbReference>
<comment type="caution">
    <text evidence="3">The sequence shown here is derived from an EMBL/GenBank/DDBJ whole genome shotgun (WGS) entry which is preliminary data.</text>
</comment>
<feature type="region of interest" description="Disordered" evidence="1">
    <location>
        <begin position="486"/>
        <end position="509"/>
    </location>
</feature>
<feature type="transmembrane region" description="Helical" evidence="2">
    <location>
        <begin position="16"/>
        <end position="34"/>
    </location>
</feature>
<keyword evidence="2" id="KW-0472">Membrane</keyword>
<reference evidence="3 4" key="1">
    <citation type="submission" date="2024-09" db="EMBL/GenBank/DDBJ databases">
        <title>Rethinking Asexuality: The Enigmatic Case of Functional Sexual Genes in Lepraria (Stereocaulaceae).</title>
        <authorList>
            <person name="Doellman M."/>
            <person name="Sun Y."/>
            <person name="Barcenas-Pena A."/>
            <person name="Lumbsch H.T."/>
            <person name="Grewe F."/>
        </authorList>
    </citation>
    <scope>NUCLEOTIDE SEQUENCE [LARGE SCALE GENOMIC DNA]</scope>
    <source>
        <strain evidence="3 4">Mercado 3170</strain>
    </source>
</reference>
<keyword evidence="2" id="KW-1133">Transmembrane helix</keyword>
<gene>
    <name evidence="3" type="ORF">N7G274_008870</name>
</gene>
<dbReference type="Proteomes" id="UP001590950">
    <property type="component" value="Unassembled WGS sequence"/>
</dbReference>
<sequence>MIDATKRWLRRNRTGFAIGFGVIGIGYVAGQYVLSKITEARERMAGDRIAKENLRRRFQHNQEDCTITVLELLPTVSENIIEALPAEKILEELQQKKAQRLGRSAGTSDTAPSDLSSGAPSGIDEDGKSVSSESYVHASQMAASSTGNGESRTLKTKAQLWAELKISSITRVFTLLYTVSVLSLLTRIQLNLLGRRNYLSSVVALASHSPHDPKISLENRDDDNVEQAYGTDFETNRKYLTFSWWLLHRGWRDIMHTVETAVKDVFGPLNPREDVSLERMSNLILDVRRKVEGATSEERRTREWLSFVLPSRDLEDSVLRDSGMTTPPPAPQNPSTLQNPSSIPSPPASPAPVPAVSPALRRLLDETSDLIESPMFTHVLTLLLDSIFSQLADKKLRSEAFKLPPLIQESLPTERITEVTDVDPATASAKLPIILAVMVREAHNIGRGVPNEYVQAMESVSELEGFAAVVYSSNFEFEAGFEAGVSPDSTRSGSGANMDSREKSLEELSADEADDAVRVEKGGIVDRATGIVDAAWGGFASVWGSITGRGGDTMTG</sequence>
<evidence type="ECO:0000313" key="4">
    <source>
        <dbReference type="Proteomes" id="UP001590950"/>
    </source>
</evidence>
<feature type="compositionally biased region" description="Pro residues" evidence="1">
    <location>
        <begin position="343"/>
        <end position="354"/>
    </location>
</feature>
<feature type="compositionally biased region" description="Polar residues" evidence="1">
    <location>
        <begin position="487"/>
        <end position="497"/>
    </location>
</feature>
<feature type="region of interest" description="Disordered" evidence="1">
    <location>
        <begin position="318"/>
        <end position="354"/>
    </location>
</feature>
<keyword evidence="2" id="KW-0812">Transmembrane</keyword>
<keyword evidence="4" id="KW-1185">Reference proteome</keyword>
<feature type="region of interest" description="Disordered" evidence="1">
    <location>
        <begin position="100"/>
        <end position="150"/>
    </location>
</feature>
<dbReference type="PANTHER" id="PTHR28080">
    <property type="entry name" value="PEROXISOMAL BIOGENESIS FACTOR 3"/>
    <property type="match status" value="1"/>
</dbReference>
<dbReference type="EMBL" id="JBEFKJ010000032">
    <property type="protein sequence ID" value="KAL2038531.1"/>
    <property type="molecule type" value="Genomic_DNA"/>
</dbReference>